<evidence type="ECO:0000313" key="2">
    <source>
        <dbReference type="EMBL" id="QLL66225.1"/>
    </source>
</evidence>
<keyword evidence="2" id="KW-0614">Plasmid</keyword>
<dbReference type="KEGG" id="emx:FKV68_27135"/>
<accession>A0A859QSA9</accession>
<gene>
    <name evidence="2" type="ORF">FKV68_27135</name>
</gene>
<keyword evidence="3" id="KW-1185">Reference proteome</keyword>
<geneLocation type="plasmid" evidence="3">
    <name>pemeittgr7c</name>
</geneLocation>
<dbReference type="Proteomes" id="UP000510721">
    <property type="component" value="Plasmid pEmeITTGR7c"/>
</dbReference>
<dbReference type="PANTHER" id="PTHR30543">
    <property type="entry name" value="CHROMATE REDUCTASE"/>
    <property type="match status" value="1"/>
</dbReference>
<dbReference type="PANTHER" id="PTHR30543:SF21">
    <property type="entry name" value="NAD(P)H-DEPENDENT FMN REDUCTASE LOT6"/>
    <property type="match status" value="1"/>
</dbReference>
<dbReference type="InterPro" id="IPR005025">
    <property type="entry name" value="FMN_Rdtase-like_dom"/>
</dbReference>
<dbReference type="Pfam" id="PF03358">
    <property type="entry name" value="FMN_red"/>
    <property type="match status" value="1"/>
</dbReference>
<dbReference type="InterPro" id="IPR050712">
    <property type="entry name" value="NAD(P)H-dep_reductase"/>
</dbReference>
<protein>
    <submittedName>
        <fullName evidence="2">NAD(P)H-dependent oxidoreductase</fullName>
    </submittedName>
</protein>
<organism evidence="2 3">
    <name type="scientific">Sinorhizobium mexicanum</name>
    <dbReference type="NCBI Taxonomy" id="375549"/>
    <lineage>
        <taxon>Bacteria</taxon>
        <taxon>Pseudomonadati</taxon>
        <taxon>Pseudomonadota</taxon>
        <taxon>Alphaproteobacteria</taxon>
        <taxon>Hyphomicrobiales</taxon>
        <taxon>Rhizobiaceae</taxon>
        <taxon>Sinorhizobium/Ensifer group</taxon>
        <taxon>Sinorhizobium</taxon>
    </lineage>
</organism>
<dbReference type="EMBL" id="CP041241">
    <property type="protein sequence ID" value="QLL66225.1"/>
    <property type="molecule type" value="Genomic_DNA"/>
</dbReference>
<sequence>MLGIGGTPKPRSSSEKALEISLAAAAGEGAETLLIGGDDLIMPMYTAAGNTWTAEVTNLLAAMRRADGVIISSPAYHGSISGLLKNALDYTEEMRTDERPYFDGKPVGLISCAAGWQGAGQTLQALRSIVHALRGWPTPLGAVINTSLPVFDSEGEVVDMAAKFQLETVGRQVMQFCRWQQRSDFQPAIAV</sequence>
<reference evidence="2 3" key="1">
    <citation type="submission" date="2019-06" db="EMBL/GenBank/DDBJ databases">
        <title>Complete genome sequence of Ensifer mexicanus ITTG R7 isolated from nodules of Acacia angustissima (Mill.) Kuntze.</title>
        <authorList>
            <person name="Rincon-Rosales R."/>
            <person name="Rogel M.A."/>
            <person name="Guerrero G."/>
            <person name="Rincon-Molina C.I."/>
            <person name="Lopez-Lopez A."/>
            <person name="Martinez-Romero E."/>
        </authorList>
    </citation>
    <scope>NUCLEOTIDE SEQUENCE [LARGE SCALE GENOMIC DNA]</scope>
    <source>
        <strain evidence="2 3">ITTG R7</strain>
        <plasmid evidence="3">pemeittgr7c</plasmid>
    </source>
</reference>
<feature type="domain" description="NADPH-dependent FMN reductase-like" evidence="1">
    <location>
        <begin position="2"/>
        <end position="143"/>
    </location>
</feature>
<proteinExistence type="predicted"/>
<dbReference type="GO" id="GO:0005829">
    <property type="term" value="C:cytosol"/>
    <property type="evidence" value="ECO:0007669"/>
    <property type="project" value="TreeGrafter"/>
</dbReference>
<dbReference type="GO" id="GO:0016491">
    <property type="term" value="F:oxidoreductase activity"/>
    <property type="evidence" value="ECO:0007669"/>
    <property type="project" value="InterPro"/>
</dbReference>
<dbReference type="InterPro" id="IPR029039">
    <property type="entry name" value="Flavoprotein-like_sf"/>
</dbReference>
<evidence type="ECO:0000259" key="1">
    <source>
        <dbReference type="Pfam" id="PF03358"/>
    </source>
</evidence>
<name>A0A859QSA9_9HYPH</name>
<dbReference type="AlphaFoldDB" id="A0A859QSA9"/>
<dbReference type="GO" id="GO:0010181">
    <property type="term" value="F:FMN binding"/>
    <property type="evidence" value="ECO:0007669"/>
    <property type="project" value="TreeGrafter"/>
</dbReference>
<evidence type="ECO:0000313" key="3">
    <source>
        <dbReference type="Proteomes" id="UP000510721"/>
    </source>
</evidence>
<dbReference type="SUPFAM" id="SSF52218">
    <property type="entry name" value="Flavoproteins"/>
    <property type="match status" value="1"/>
</dbReference>
<dbReference type="Gene3D" id="3.40.50.360">
    <property type="match status" value="1"/>
</dbReference>